<dbReference type="AlphaFoldDB" id="A0AAX6BT25"/>
<organism evidence="1 2">
    <name type="scientific">Priestia megaterium</name>
    <name type="common">Bacillus megaterium</name>
    <dbReference type="NCBI Taxonomy" id="1404"/>
    <lineage>
        <taxon>Bacteria</taxon>
        <taxon>Bacillati</taxon>
        <taxon>Bacillota</taxon>
        <taxon>Bacilli</taxon>
        <taxon>Bacillales</taxon>
        <taxon>Bacillaceae</taxon>
        <taxon>Priestia</taxon>
    </lineage>
</organism>
<dbReference type="EMBL" id="BSYK01000002">
    <property type="protein sequence ID" value="GMG76840.1"/>
    <property type="molecule type" value="Genomic_DNA"/>
</dbReference>
<dbReference type="Proteomes" id="UP001165240">
    <property type="component" value="Unassembled WGS sequence"/>
</dbReference>
<comment type="caution">
    <text evidence="1">The sequence shown here is derived from an EMBL/GenBank/DDBJ whole genome shotgun (WGS) entry which is preliminary data.</text>
</comment>
<reference evidence="1" key="1">
    <citation type="journal article" date="2024" name="Appl Microbiol">
        <title>Effect of kuratsuki Bacillus and Priestia on Taste of Sake.</title>
        <authorList>
            <person name="Kobayashi K."/>
            <person name="Nishida H."/>
        </authorList>
    </citation>
    <scope>NUCLEOTIDE SEQUENCE</scope>
    <source>
        <strain evidence="1">B-12</strain>
    </source>
</reference>
<gene>
    <name evidence="1" type="ORF">ShirakiTB12_53090</name>
</gene>
<evidence type="ECO:0000313" key="1">
    <source>
        <dbReference type="EMBL" id="GMG76840.1"/>
    </source>
</evidence>
<accession>A0AAX6BT25</accession>
<sequence>MRKIQRFSTKCVNDNTIFYKVCLISLNDIVESQAKHNCDYVNLKSYYTPLFVTFFGKIERVLF</sequence>
<protein>
    <submittedName>
        <fullName evidence="1">Uncharacterized protein</fullName>
    </submittedName>
</protein>
<evidence type="ECO:0000313" key="2">
    <source>
        <dbReference type="Proteomes" id="UP001165240"/>
    </source>
</evidence>
<name>A0AAX6BT25_PRIMG</name>
<proteinExistence type="predicted"/>